<dbReference type="HOGENOM" id="CLU_735182_0_0_1"/>
<keyword evidence="1" id="KW-0732">Signal</keyword>
<feature type="signal peptide" evidence="1">
    <location>
        <begin position="1"/>
        <end position="18"/>
    </location>
</feature>
<dbReference type="Proteomes" id="UP000002195">
    <property type="component" value="Unassembled WGS sequence"/>
</dbReference>
<feature type="chain" id="PRO_5004249927" evidence="1">
    <location>
        <begin position="19"/>
        <end position="341"/>
    </location>
</feature>
<dbReference type="VEuPathDB" id="AmoebaDB:DDB_G0289015"/>
<dbReference type="AlphaFoldDB" id="Q54I47"/>
<dbReference type="eggNOG" id="ENOG502RCTK">
    <property type="taxonomic scope" value="Eukaryota"/>
</dbReference>
<protein>
    <submittedName>
        <fullName evidence="2">Uncharacterized protein</fullName>
    </submittedName>
</protein>
<name>Q54I47_DICDI</name>
<gene>
    <name evidence="2" type="ORF">DDB_G0289015</name>
</gene>
<dbReference type="EMBL" id="AAFI02000129">
    <property type="protein sequence ID" value="EAL62923.1"/>
    <property type="molecule type" value="Genomic_DNA"/>
</dbReference>
<dbReference type="OMA" id="YELCSPV"/>
<comment type="caution">
    <text evidence="2">The sequence shown here is derived from an EMBL/GenBank/DDBJ whole genome shotgun (WGS) entry which is preliminary data.</text>
</comment>
<dbReference type="InParanoid" id="Q54I47"/>
<reference evidence="2 3" key="1">
    <citation type="journal article" date="2005" name="Nature">
        <title>The genome of the social amoeba Dictyostelium discoideum.</title>
        <authorList>
            <consortium name="The Dictyostelium discoideum Sequencing Consortium"/>
            <person name="Eichinger L."/>
            <person name="Pachebat J.A."/>
            <person name="Glockner G."/>
            <person name="Rajandream M.A."/>
            <person name="Sucgang R."/>
            <person name="Berriman M."/>
            <person name="Song J."/>
            <person name="Olsen R."/>
            <person name="Szafranski K."/>
            <person name="Xu Q."/>
            <person name="Tunggal B."/>
            <person name="Kummerfeld S."/>
            <person name="Madera M."/>
            <person name="Konfortov B.A."/>
            <person name="Rivero F."/>
            <person name="Bankier A.T."/>
            <person name="Lehmann R."/>
            <person name="Hamlin N."/>
            <person name="Davies R."/>
            <person name="Gaudet P."/>
            <person name="Fey P."/>
            <person name="Pilcher K."/>
            <person name="Chen G."/>
            <person name="Saunders D."/>
            <person name="Sodergren E."/>
            <person name="Davis P."/>
            <person name="Kerhornou A."/>
            <person name="Nie X."/>
            <person name="Hall N."/>
            <person name="Anjard C."/>
            <person name="Hemphill L."/>
            <person name="Bason N."/>
            <person name="Farbrother P."/>
            <person name="Desany B."/>
            <person name="Just E."/>
            <person name="Morio T."/>
            <person name="Rost R."/>
            <person name="Churcher C."/>
            <person name="Cooper J."/>
            <person name="Haydock S."/>
            <person name="van Driessche N."/>
            <person name="Cronin A."/>
            <person name="Goodhead I."/>
            <person name="Muzny D."/>
            <person name="Mourier T."/>
            <person name="Pain A."/>
            <person name="Lu M."/>
            <person name="Harper D."/>
            <person name="Lindsay R."/>
            <person name="Hauser H."/>
            <person name="James K."/>
            <person name="Quiles M."/>
            <person name="Madan Babu M."/>
            <person name="Saito T."/>
            <person name="Buchrieser C."/>
            <person name="Wardroper A."/>
            <person name="Felder M."/>
            <person name="Thangavelu M."/>
            <person name="Johnson D."/>
            <person name="Knights A."/>
            <person name="Loulseged H."/>
            <person name="Mungall K."/>
            <person name="Oliver K."/>
            <person name="Price C."/>
            <person name="Quail M.A."/>
            <person name="Urushihara H."/>
            <person name="Hernandez J."/>
            <person name="Rabbinowitsch E."/>
            <person name="Steffen D."/>
            <person name="Sanders M."/>
            <person name="Ma J."/>
            <person name="Kohara Y."/>
            <person name="Sharp S."/>
            <person name="Simmonds M."/>
            <person name="Spiegler S."/>
            <person name="Tivey A."/>
            <person name="Sugano S."/>
            <person name="White B."/>
            <person name="Walker D."/>
            <person name="Woodward J."/>
            <person name="Winckler T."/>
            <person name="Tanaka Y."/>
            <person name="Shaulsky G."/>
            <person name="Schleicher M."/>
            <person name="Weinstock G."/>
            <person name="Rosenthal A."/>
            <person name="Cox E.C."/>
            <person name="Chisholm R.L."/>
            <person name="Gibbs R."/>
            <person name="Loomis W.F."/>
            <person name="Platzer M."/>
            <person name="Kay R.R."/>
            <person name="Williams J."/>
            <person name="Dear P.H."/>
            <person name="Noegel A.A."/>
            <person name="Barrell B."/>
            <person name="Kuspa A."/>
        </authorList>
    </citation>
    <scope>NUCLEOTIDE SEQUENCE [LARGE SCALE GENOMIC DNA]</scope>
    <source>
        <strain evidence="2 3">AX4</strain>
    </source>
</reference>
<evidence type="ECO:0000256" key="1">
    <source>
        <dbReference type="SAM" id="SignalP"/>
    </source>
</evidence>
<dbReference type="GeneID" id="8626915"/>
<dbReference type="RefSeq" id="XP_636424.1">
    <property type="nucleotide sequence ID" value="XM_631332.1"/>
</dbReference>
<sequence>MKLLVSLIFLIISVVVESQFTSTGFPTQVLSSNSPWNTPIGNNPTVDPLSSSTVNRIYTELGQGGLSTNFQLHYYQWTAPLHLVNTSLPVNRIKIFQPQGEGYHETVDPLGLKVITNLPVLTSFNPDPKLDGHMIVFDTNLKVFHEFSRFKWVNSTTAEATRYDTFSYTHNGTYPAFVPGSRWWMKGVRGSGAPFIAGLIRFDEIQRGELNHAIAFGGPLNRQKSSASSPWSYELCSPVSSRTDGYVVGDNTIMEGQRIQLNPSYNINSLPPKAKLIAQALQTYGGYMVDNAGDFGIYFENLGASGSNQWESQYGTDLSTLYNIPITQFRVLSCSNISTKV</sequence>
<dbReference type="dictyBase" id="DDB_G0289015"/>
<accession>Q54I47</accession>
<proteinExistence type="predicted"/>
<evidence type="ECO:0000313" key="3">
    <source>
        <dbReference type="Proteomes" id="UP000002195"/>
    </source>
</evidence>
<dbReference type="KEGG" id="ddi:DDB_G0289015"/>
<evidence type="ECO:0000313" key="2">
    <source>
        <dbReference type="EMBL" id="EAL62923.1"/>
    </source>
</evidence>
<keyword evidence="3" id="KW-1185">Reference proteome</keyword>
<dbReference type="PaxDb" id="44689-DDB0188211"/>
<organism evidence="2 3">
    <name type="scientific">Dictyostelium discoideum</name>
    <name type="common">Social amoeba</name>
    <dbReference type="NCBI Taxonomy" id="44689"/>
    <lineage>
        <taxon>Eukaryota</taxon>
        <taxon>Amoebozoa</taxon>
        <taxon>Evosea</taxon>
        <taxon>Eumycetozoa</taxon>
        <taxon>Dictyostelia</taxon>
        <taxon>Dictyosteliales</taxon>
        <taxon>Dictyosteliaceae</taxon>
        <taxon>Dictyostelium</taxon>
    </lineage>
</organism>